<keyword evidence="1" id="KW-1133">Transmembrane helix</keyword>
<gene>
    <name evidence="2" type="ORF">CTE05_29150</name>
</gene>
<keyword evidence="1" id="KW-0812">Transmembrane</keyword>
<feature type="transmembrane region" description="Helical" evidence="1">
    <location>
        <begin position="54"/>
        <end position="73"/>
    </location>
</feature>
<dbReference type="AlphaFoldDB" id="A0A511JN10"/>
<evidence type="ECO:0000256" key="1">
    <source>
        <dbReference type="SAM" id="Phobius"/>
    </source>
</evidence>
<dbReference type="Proteomes" id="UP000321049">
    <property type="component" value="Unassembled WGS sequence"/>
</dbReference>
<dbReference type="RefSeq" id="WP_146847026.1">
    <property type="nucleotide sequence ID" value="NZ_BJWH01000016.1"/>
</dbReference>
<comment type="caution">
    <text evidence="2">The sequence shown here is derived from an EMBL/GenBank/DDBJ whole genome shotgun (WGS) entry which is preliminary data.</text>
</comment>
<keyword evidence="1" id="KW-0472">Membrane</keyword>
<accession>A0A511JN10</accession>
<name>A0A511JN10_9CELL</name>
<protein>
    <submittedName>
        <fullName evidence="2">Uncharacterized protein</fullName>
    </submittedName>
</protein>
<evidence type="ECO:0000313" key="2">
    <source>
        <dbReference type="EMBL" id="GEL99368.1"/>
    </source>
</evidence>
<dbReference type="EMBL" id="BJWH01000016">
    <property type="protein sequence ID" value="GEL99368.1"/>
    <property type="molecule type" value="Genomic_DNA"/>
</dbReference>
<feature type="transmembrane region" description="Helical" evidence="1">
    <location>
        <begin position="12"/>
        <end position="34"/>
    </location>
</feature>
<organism evidence="2 3">
    <name type="scientific">Cellulomonas terrae</name>
    <dbReference type="NCBI Taxonomy" id="311234"/>
    <lineage>
        <taxon>Bacteria</taxon>
        <taxon>Bacillati</taxon>
        <taxon>Actinomycetota</taxon>
        <taxon>Actinomycetes</taxon>
        <taxon>Micrococcales</taxon>
        <taxon>Cellulomonadaceae</taxon>
        <taxon>Cellulomonas</taxon>
    </lineage>
</organism>
<proteinExistence type="predicted"/>
<keyword evidence="3" id="KW-1185">Reference proteome</keyword>
<feature type="transmembrane region" description="Helical" evidence="1">
    <location>
        <begin position="114"/>
        <end position="133"/>
    </location>
</feature>
<feature type="transmembrane region" description="Helical" evidence="1">
    <location>
        <begin position="85"/>
        <end position="108"/>
    </location>
</feature>
<evidence type="ECO:0000313" key="3">
    <source>
        <dbReference type="Proteomes" id="UP000321049"/>
    </source>
</evidence>
<sequence length="159" mass="16157">MSVRGPGAIAALCLRCLGVLVVVNLVGLVIAYAVQGPAAASEAGLTAALAYFPFVGLIAAVLIAVVGFPAGLLTARALAGTRREWVHVLVFALVGAGLSMTLCASWNLLALSGWAWFVAAAEGAVGAGGARWWTGRTHARAVPWTDAQGAALPWGRIAP</sequence>
<reference evidence="2 3" key="1">
    <citation type="submission" date="2019-07" db="EMBL/GenBank/DDBJ databases">
        <title>Whole genome shotgun sequence of Cellulomonas terrae NBRC 100819.</title>
        <authorList>
            <person name="Hosoyama A."/>
            <person name="Uohara A."/>
            <person name="Ohji S."/>
            <person name="Ichikawa N."/>
        </authorList>
    </citation>
    <scope>NUCLEOTIDE SEQUENCE [LARGE SCALE GENOMIC DNA]</scope>
    <source>
        <strain evidence="2 3">NBRC 100819</strain>
    </source>
</reference>